<accession>A0A0B7BUX5</accession>
<evidence type="ECO:0000313" key="2">
    <source>
        <dbReference type="EMBL" id="CEK96813.1"/>
    </source>
</evidence>
<sequence length="85" mass="9580">EKKDNFKDKKSYSTKKKKRLFKQVTHPTTSVPTATGGSHPDLGMPDKNHSDTHLETMSETRGRHGRRLNRRQQVARPKCAGPAPS</sequence>
<dbReference type="EMBL" id="HACG01049948">
    <property type="protein sequence ID" value="CEK96813.1"/>
    <property type="molecule type" value="Transcribed_RNA"/>
</dbReference>
<reference evidence="2" key="1">
    <citation type="submission" date="2014-12" db="EMBL/GenBank/DDBJ databases">
        <title>Insight into the proteome of Arion vulgaris.</title>
        <authorList>
            <person name="Aradska J."/>
            <person name="Bulat T."/>
            <person name="Smidak R."/>
            <person name="Sarate P."/>
            <person name="Gangsoo J."/>
            <person name="Sialana F."/>
            <person name="Bilban M."/>
            <person name="Lubec G."/>
        </authorList>
    </citation>
    <scope>NUCLEOTIDE SEQUENCE</scope>
    <source>
        <tissue evidence="2">Skin</tissue>
    </source>
</reference>
<feature type="compositionally biased region" description="Basic and acidic residues" evidence="1">
    <location>
        <begin position="44"/>
        <end position="62"/>
    </location>
</feature>
<gene>
    <name evidence="2" type="primary">ORF213545</name>
</gene>
<feature type="region of interest" description="Disordered" evidence="1">
    <location>
        <begin position="1"/>
        <end position="85"/>
    </location>
</feature>
<dbReference type="AlphaFoldDB" id="A0A0B7BUX5"/>
<organism evidence="2">
    <name type="scientific">Arion vulgaris</name>
    <dbReference type="NCBI Taxonomy" id="1028688"/>
    <lineage>
        <taxon>Eukaryota</taxon>
        <taxon>Metazoa</taxon>
        <taxon>Spiralia</taxon>
        <taxon>Lophotrochozoa</taxon>
        <taxon>Mollusca</taxon>
        <taxon>Gastropoda</taxon>
        <taxon>Heterobranchia</taxon>
        <taxon>Euthyneura</taxon>
        <taxon>Panpulmonata</taxon>
        <taxon>Eupulmonata</taxon>
        <taxon>Stylommatophora</taxon>
        <taxon>Helicina</taxon>
        <taxon>Arionoidea</taxon>
        <taxon>Arionidae</taxon>
        <taxon>Arion</taxon>
    </lineage>
</organism>
<protein>
    <submittedName>
        <fullName evidence="2">Uncharacterized protein</fullName>
    </submittedName>
</protein>
<feature type="compositionally biased region" description="Basic residues" evidence="1">
    <location>
        <begin position="12"/>
        <end position="21"/>
    </location>
</feature>
<feature type="compositionally biased region" description="Basic and acidic residues" evidence="1">
    <location>
        <begin position="1"/>
        <end position="11"/>
    </location>
</feature>
<feature type="non-terminal residue" evidence="2">
    <location>
        <position position="1"/>
    </location>
</feature>
<proteinExistence type="predicted"/>
<name>A0A0B7BUX5_9EUPU</name>
<evidence type="ECO:0000256" key="1">
    <source>
        <dbReference type="SAM" id="MobiDB-lite"/>
    </source>
</evidence>
<feature type="compositionally biased region" description="Polar residues" evidence="1">
    <location>
        <begin position="25"/>
        <end position="36"/>
    </location>
</feature>
<feature type="non-terminal residue" evidence="2">
    <location>
        <position position="85"/>
    </location>
</feature>